<dbReference type="RefSeq" id="WP_205722074.1">
    <property type="nucleotide sequence ID" value="NZ_CP070608.1"/>
</dbReference>
<organism evidence="2 3">
    <name type="scientific">Fulvivirga lutea</name>
    <dbReference type="NCBI Taxonomy" id="2810512"/>
    <lineage>
        <taxon>Bacteria</taxon>
        <taxon>Pseudomonadati</taxon>
        <taxon>Bacteroidota</taxon>
        <taxon>Cytophagia</taxon>
        <taxon>Cytophagales</taxon>
        <taxon>Fulvivirgaceae</taxon>
        <taxon>Fulvivirga</taxon>
    </lineage>
</organism>
<evidence type="ECO:0000313" key="3">
    <source>
        <dbReference type="Proteomes" id="UP000662783"/>
    </source>
</evidence>
<dbReference type="AlphaFoldDB" id="A0A974WGR1"/>
<protein>
    <submittedName>
        <fullName evidence="2">DUF4268 domain-containing protein</fullName>
    </submittedName>
</protein>
<accession>A0A974WGR1</accession>
<dbReference type="Proteomes" id="UP000662783">
    <property type="component" value="Chromosome"/>
</dbReference>
<sequence length="154" mass="18662">MYSKEESAVIRKKFWTALGRHLSSKPSAEGLKVNWLNYKTGVKHLFFRMDIIKKEAYIGIELHHPDEGIRELFFEQFLELKTYLHSILEEEWIWDEEYYQEDSNKYISRIFTSKKGLTIFNQEHWPELINFLAPRMRKLDEFWSDAKYSFDALK</sequence>
<evidence type="ECO:0000259" key="1">
    <source>
        <dbReference type="Pfam" id="PF14088"/>
    </source>
</evidence>
<keyword evidence="3" id="KW-1185">Reference proteome</keyword>
<name>A0A974WGR1_9BACT</name>
<dbReference type="InterPro" id="IPR025364">
    <property type="entry name" value="DUF4268"/>
</dbReference>
<feature type="domain" description="DUF4268" evidence="1">
    <location>
        <begin position="10"/>
        <end position="146"/>
    </location>
</feature>
<dbReference type="KEGG" id="fuv:JR347_00300"/>
<dbReference type="EMBL" id="CP070608">
    <property type="protein sequence ID" value="QSE97564.1"/>
    <property type="molecule type" value="Genomic_DNA"/>
</dbReference>
<gene>
    <name evidence="2" type="ORF">JR347_00300</name>
</gene>
<dbReference type="Pfam" id="PF14088">
    <property type="entry name" value="DUF4268"/>
    <property type="match status" value="1"/>
</dbReference>
<proteinExistence type="predicted"/>
<evidence type="ECO:0000313" key="2">
    <source>
        <dbReference type="EMBL" id="QSE97564.1"/>
    </source>
</evidence>
<reference evidence="2" key="1">
    <citation type="submission" date="2021-02" db="EMBL/GenBank/DDBJ databases">
        <title>Fulvivirga sp. S481 isolated from sea water.</title>
        <authorList>
            <person name="Bae S.S."/>
            <person name="Baek K."/>
        </authorList>
    </citation>
    <scope>NUCLEOTIDE SEQUENCE</scope>
    <source>
        <strain evidence="2">S481</strain>
    </source>
</reference>